<dbReference type="Pfam" id="PF00651">
    <property type="entry name" value="BTB"/>
    <property type="match status" value="1"/>
</dbReference>
<sequence length="301" mass="33741">MNNLPPVNNNNNVPVCVSNNSNLLLHVNADFAPTNSATSSMNAANVVSINPLLTSSASSSSLLNNLTSGGCPVFPAAQMNASQTEIKVERVTHHWTVKNFSHCYQEYLENFVTLAKNDETLTWSVKIYPKGNGENNKEFVFLCLNRMVPGSTKFGKVGFKSRFILRNSENKEIEMRVHPNPSHSDYVSYIKRDILFPQISPKDVIVVTVEIDVAVETITTVNTEDAFSVPDPKVQLMNDYEKLFKSQQFCDFVIEVGNRRINAHRCILGMRSTVFNAMLSHDTEESQKVIFKTTTNNEDLL</sequence>
<dbReference type="SUPFAM" id="SSF49599">
    <property type="entry name" value="TRAF domain-like"/>
    <property type="match status" value="1"/>
</dbReference>
<dbReference type="AlphaFoldDB" id="A0A915JXR5"/>
<evidence type="ECO:0000259" key="2">
    <source>
        <dbReference type="PROSITE" id="PS50144"/>
    </source>
</evidence>
<evidence type="ECO:0000313" key="3">
    <source>
        <dbReference type="Proteomes" id="UP000887565"/>
    </source>
</evidence>
<keyword evidence="3" id="KW-1185">Reference proteome</keyword>
<dbReference type="SMART" id="SM00061">
    <property type="entry name" value="MATH"/>
    <property type="match status" value="1"/>
</dbReference>
<dbReference type="PROSITE" id="PS50144">
    <property type="entry name" value="MATH"/>
    <property type="match status" value="1"/>
</dbReference>
<dbReference type="Gene3D" id="3.30.710.10">
    <property type="entry name" value="Potassium Channel Kv1.1, Chain A"/>
    <property type="match status" value="1"/>
</dbReference>
<feature type="domain" description="MATH" evidence="2">
    <location>
        <begin position="90"/>
        <end position="211"/>
    </location>
</feature>
<dbReference type="InterPro" id="IPR011333">
    <property type="entry name" value="SKP1/BTB/POZ_sf"/>
</dbReference>
<dbReference type="SUPFAM" id="SSF54695">
    <property type="entry name" value="POZ domain"/>
    <property type="match status" value="1"/>
</dbReference>
<protein>
    <submittedName>
        <fullName evidence="4">BTB domain-containing protein</fullName>
    </submittedName>
</protein>
<dbReference type="PANTHER" id="PTHR24413">
    <property type="entry name" value="SPECKLE-TYPE POZ PROTEIN"/>
    <property type="match status" value="1"/>
</dbReference>
<evidence type="ECO:0000259" key="1">
    <source>
        <dbReference type="PROSITE" id="PS50097"/>
    </source>
</evidence>
<dbReference type="Gene3D" id="2.60.210.10">
    <property type="entry name" value="Apoptosis, Tumor Necrosis Factor Receptor Associated Protein 2, Chain A"/>
    <property type="match status" value="1"/>
</dbReference>
<dbReference type="InterPro" id="IPR002083">
    <property type="entry name" value="MATH/TRAF_dom"/>
</dbReference>
<name>A0A915JXR5_ROMCU</name>
<dbReference type="PROSITE" id="PS50097">
    <property type="entry name" value="BTB"/>
    <property type="match status" value="1"/>
</dbReference>
<dbReference type="GO" id="GO:0030163">
    <property type="term" value="P:protein catabolic process"/>
    <property type="evidence" value="ECO:0007669"/>
    <property type="project" value="UniProtKB-ARBA"/>
</dbReference>
<feature type="domain" description="BTB" evidence="1">
    <location>
        <begin position="250"/>
        <end position="301"/>
    </location>
</feature>
<dbReference type="Proteomes" id="UP000887565">
    <property type="component" value="Unplaced"/>
</dbReference>
<dbReference type="WBParaSite" id="nRc.2.0.1.t30492-RA">
    <property type="protein sequence ID" value="nRc.2.0.1.t30492-RA"/>
    <property type="gene ID" value="nRc.2.0.1.g30492"/>
</dbReference>
<proteinExistence type="predicted"/>
<accession>A0A915JXR5</accession>
<evidence type="ECO:0000313" key="4">
    <source>
        <dbReference type="WBParaSite" id="nRc.2.0.1.t30492-RA"/>
    </source>
</evidence>
<dbReference type="InterPro" id="IPR000210">
    <property type="entry name" value="BTB/POZ_dom"/>
</dbReference>
<reference evidence="4" key="1">
    <citation type="submission" date="2022-11" db="UniProtKB">
        <authorList>
            <consortium name="WormBaseParasite"/>
        </authorList>
    </citation>
    <scope>IDENTIFICATION</scope>
</reference>
<organism evidence="3 4">
    <name type="scientific">Romanomermis culicivorax</name>
    <name type="common">Nematode worm</name>
    <dbReference type="NCBI Taxonomy" id="13658"/>
    <lineage>
        <taxon>Eukaryota</taxon>
        <taxon>Metazoa</taxon>
        <taxon>Ecdysozoa</taxon>
        <taxon>Nematoda</taxon>
        <taxon>Enoplea</taxon>
        <taxon>Dorylaimia</taxon>
        <taxon>Mermithida</taxon>
        <taxon>Mermithoidea</taxon>
        <taxon>Mermithidae</taxon>
        <taxon>Romanomermis</taxon>
    </lineage>
</organism>
<dbReference type="InterPro" id="IPR008974">
    <property type="entry name" value="TRAF-like"/>
</dbReference>